<gene>
    <name evidence="3" type="ORF">LOC68_09530</name>
</gene>
<protein>
    <submittedName>
        <fullName evidence="3">Pilus assembly protein</fullName>
    </submittedName>
</protein>
<feature type="domain" description="TadE-like" evidence="2">
    <location>
        <begin position="14"/>
        <end position="48"/>
    </location>
</feature>
<evidence type="ECO:0000259" key="2">
    <source>
        <dbReference type="Pfam" id="PF07811"/>
    </source>
</evidence>
<proteinExistence type="predicted"/>
<dbReference type="Proteomes" id="UP001139103">
    <property type="component" value="Unassembled WGS sequence"/>
</dbReference>
<dbReference type="InterPro" id="IPR012495">
    <property type="entry name" value="TadE-like_dom"/>
</dbReference>
<dbReference type="RefSeq" id="WP_230218060.1">
    <property type="nucleotide sequence ID" value="NZ_JAJKFT010000004.1"/>
</dbReference>
<reference evidence="3" key="1">
    <citation type="submission" date="2021-11" db="EMBL/GenBank/DDBJ databases">
        <title>Genome sequence.</title>
        <authorList>
            <person name="Sun Q."/>
        </authorList>
    </citation>
    <scope>NUCLEOTIDE SEQUENCE</scope>
    <source>
        <strain evidence="3">JC732</strain>
    </source>
</reference>
<accession>A0A9X1MK61</accession>
<keyword evidence="1" id="KW-0472">Membrane</keyword>
<evidence type="ECO:0000256" key="1">
    <source>
        <dbReference type="SAM" id="Phobius"/>
    </source>
</evidence>
<sequence length="196" mass="21035">MGKRKPGSARSREGVATLEFVMVFPLLTFLMIAIIWLGYFCAGQASVTISARNDAWRMRHGSGSGASGAAQGESPFNFATSNRWTKDATSTVNVSAVFDSIAQPKSHHTITGGSWDHNAVDMNRPPNWALYAKVGASAKTANVQSKMPDGLFSSGLNADANTAIDLALDYIGGQKVLGKEISDLLKPLEDIFKRLK</sequence>
<name>A0A9X1MK61_9BACT</name>
<comment type="caution">
    <text evidence="3">The sequence shown here is derived from an EMBL/GenBank/DDBJ whole genome shotgun (WGS) entry which is preliminary data.</text>
</comment>
<dbReference type="AlphaFoldDB" id="A0A9X1MK61"/>
<organism evidence="3 4">
    <name type="scientific">Blastopirellula sediminis</name>
    <dbReference type="NCBI Taxonomy" id="2894196"/>
    <lineage>
        <taxon>Bacteria</taxon>
        <taxon>Pseudomonadati</taxon>
        <taxon>Planctomycetota</taxon>
        <taxon>Planctomycetia</taxon>
        <taxon>Pirellulales</taxon>
        <taxon>Pirellulaceae</taxon>
        <taxon>Blastopirellula</taxon>
    </lineage>
</organism>
<evidence type="ECO:0000313" key="3">
    <source>
        <dbReference type="EMBL" id="MCC9628638.1"/>
    </source>
</evidence>
<feature type="transmembrane region" description="Helical" evidence="1">
    <location>
        <begin position="20"/>
        <end position="40"/>
    </location>
</feature>
<keyword evidence="1" id="KW-1133">Transmembrane helix</keyword>
<dbReference type="Pfam" id="PF07811">
    <property type="entry name" value="TadE"/>
    <property type="match status" value="1"/>
</dbReference>
<dbReference type="EMBL" id="JAJKFT010000004">
    <property type="protein sequence ID" value="MCC9628638.1"/>
    <property type="molecule type" value="Genomic_DNA"/>
</dbReference>
<keyword evidence="1" id="KW-0812">Transmembrane</keyword>
<keyword evidence="4" id="KW-1185">Reference proteome</keyword>
<evidence type="ECO:0000313" key="4">
    <source>
        <dbReference type="Proteomes" id="UP001139103"/>
    </source>
</evidence>